<dbReference type="AlphaFoldDB" id="A0A2H0Y1U7"/>
<feature type="domain" description="SpoVT-AbrB" evidence="2">
    <location>
        <begin position="3"/>
        <end position="49"/>
    </location>
</feature>
<dbReference type="InterPro" id="IPR007159">
    <property type="entry name" value="SpoVT-AbrB_dom"/>
</dbReference>
<proteinExistence type="predicted"/>
<keyword evidence="1" id="KW-0238">DNA-binding</keyword>
<dbReference type="Pfam" id="PF04014">
    <property type="entry name" value="MazE_antitoxin"/>
    <property type="match status" value="1"/>
</dbReference>
<evidence type="ECO:0000256" key="1">
    <source>
        <dbReference type="PROSITE-ProRule" id="PRU01076"/>
    </source>
</evidence>
<dbReference type="Gene3D" id="2.10.260.10">
    <property type="match status" value="1"/>
</dbReference>
<gene>
    <name evidence="3" type="ORF">COT42_00280</name>
</gene>
<dbReference type="PROSITE" id="PS51740">
    <property type="entry name" value="SPOVT_ABRB"/>
    <property type="match status" value="1"/>
</dbReference>
<dbReference type="InterPro" id="IPR037914">
    <property type="entry name" value="SpoVT-AbrB_sf"/>
</dbReference>
<dbReference type="SMART" id="SM00966">
    <property type="entry name" value="SpoVT_AbrB"/>
    <property type="match status" value="1"/>
</dbReference>
<dbReference type="GO" id="GO:0003677">
    <property type="term" value="F:DNA binding"/>
    <property type="evidence" value="ECO:0007669"/>
    <property type="project" value="UniProtKB-UniRule"/>
</dbReference>
<comment type="caution">
    <text evidence="3">The sequence shown here is derived from an EMBL/GenBank/DDBJ whole genome shotgun (WGS) entry which is preliminary data.</text>
</comment>
<evidence type="ECO:0000259" key="2">
    <source>
        <dbReference type="PROSITE" id="PS51740"/>
    </source>
</evidence>
<sequence>MVDKEVKLSSKNQIVIPKEARDYVHLKPGDRLLLTISATGHLLLWKRPKNYTAHMKGLGAQTWSNMDIGAYIRKIRKEWK</sequence>
<name>A0A2H0Y1U7_UNCSA</name>
<reference evidence="3 4" key="1">
    <citation type="submission" date="2017-09" db="EMBL/GenBank/DDBJ databases">
        <title>Depth-based differentiation of microbial function through sediment-hosted aquifers and enrichment of novel symbionts in the deep terrestrial subsurface.</title>
        <authorList>
            <person name="Probst A.J."/>
            <person name="Ladd B."/>
            <person name="Jarett J.K."/>
            <person name="Geller-Mcgrath D.E."/>
            <person name="Sieber C.M."/>
            <person name="Emerson J.B."/>
            <person name="Anantharaman K."/>
            <person name="Thomas B.C."/>
            <person name="Malmstrom R."/>
            <person name="Stieglmeier M."/>
            <person name="Klingl A."/>
            <person name="Woyke T."/>
            <person name="Ryan C.M."/>
            <person name="Banfield J.F."/>
        </authorList>
    </citation>
    <scope>NUCLEOTIDE SEQUENCE [LARGE SCALE GENOMIC DNA]</scope>
    <source>
        <strain evidence="3">CG08_land_8_20_14_0_20_45_16</strain>
    </source>
</reference>
<dbReference type="EMBL" id="PEYM01000004">
    <property type="protein sequence ID" value="PIS31696.1"/>
    <property type="molecule type" value="Genomic_DNA"/>
</dbReference>
<dbReference type="Proteomes" id="UP000231343">
    <property type="component" value="Unassembled WGS sequence"/>
</dbReference>
<organism evidence="3 4">
    <name type="scientific">Candidatus Saganbacteria bacterium CG08_land_8_20_14_0_20_45_16</name>
    <dbReference type="NCBI Taxonomy" id="2014293"/>
    <lineage>
        <taxon>Bacteria</taxon>
        <taxon>Bacillati</taxon>
        <taxon>Saganbacteria</taxon>
    </lineage>
</organism>
<protein>
    <recommendedName>
        <fullName evidence="2">SpoVT-AbrB domain-containing protein</fullName>
    </recommendedName>
</protein>
<evidence type="ECO:0000313" key="4">
    <source>
        <dbReference type="Proteomes" id="UP000231343"/>
    </source>
</evidence>
<accession>A0A2H0Y1U7</accession>
<dbReference type="SUPFAM" id="SSF89447">
    <property type="entry name" value="AbrB/MazE/MraZ-like"/>
    <property type="match status" value="1"/>
</dbReference>
<dbReference type="NCBIfam" id="TIGR01439">
    <property type="entry name" value="lp_hng_hel_AbrB"/>
    <property type="match status" value="1"/>
</dbReference>
<evidence type="ECO:0000313" key="3">
    <source>
        <dbReference type="EMBL" id="PIS31696.1"/>
    </source>
</evidence>